<protein>
    <recommendedName>
        <fullName evidence="3">trehalose-phosphatase</fullName>
        <ecNumber evidence="3">3.1.3.12</ecNumber>
    </recommendedName>
</protein>
<dbReference type="EC" id="3.1.3.12" evidence="3"/>
<dbReference type="GO" id="GO:0005992">
    <property type="term" value="P:trehalose biosynthetic process"/>
    <property type="evidence" value="ECO:0007669"/>
    <property type="project" value="UniProtKB-UniPathway"/>
</dbReference>
<dbReference type="PANTHER" id="PTHR43768:SF3">
    <property type="entry name" value="TREHALOSE 6-PHOSPHATE PHOSPHATASE"/>
    <property type="match status" value="1"/>
</dbReference>
<dbReference type="InterPro" id="IPR036412">
    <property type="entry name" value="HAD-like_sf"/>
</dbReference>
<dbReference type="NCBIfam" id="TIGR01484">
    <property type="entry name" value="HAD-SF-IIB"/>
    <property type="match status" value="1"/>
</dbReference>
<dbReference type="InterPro" id="IPR003337">
    <property type="entry name" value="Trehalose_PPase"/>
</dbReference>
<dbReference type="SUPFAM" id="SSF56784">
    <property type="entry name" value="HAD-like"/>
    <property type="match status" value="1"/>
</dbReference>
<accession>A0A382UJL9</accession>
<evidence type="ECO:0000256" key="4">
    <source>
        <dbReference type="ARBA" id="ARBA00022801"/>
    </source>
</evidence>
<keyword evidence="4" id="KW-0378">Hydrolase</keyword>
<organism evidence="5">
    <name type="scientific">marine metagenome</name>
    <dbReference type="NCBI Taxonomy" id="408172"/>
    <lineage>
        <taxon>unclassified sequences</taxon>
        <taxon>metagenomes</taxon>
        <taxon>ecological metagenomes</taxon>
    </lineage>
</organism>
<dbReference type="Pfam" id="PF02358">
    <property type="entry name" value="Trehalose_PPase"/>
    <property type="match status" value="1"/>
</dbReference>
<dbReference type="InterPro" id="IPR044651">
    <property type="entry name" value="OTSB-like"/>
</dbReference>
<sequence length="196" mass="21224">MPHLLQVWPSVLKRLNEAEHILLLSDYDGTLTPIAAQPDLAVLGQEPKNTLLSLSQRDKFIVGIISGRSLLDVSAMAGLPDLVYAGNHGLEISGPGLDFVHPEAEAFGKTRGLLVQDLQRELSSLPGVLVEDKGLTISVHYRQTPDELAGDVESRFNTTVSPYLKPGGWKATAGKKVLEARPDIPWGKGKAIAYLQ</sequence>
<name>A0A382UJL9_9ZZZZ</name>
<dbReference type="PANTHER" id="PTHR43768">
    <property type="entry name" value="TREHALOSE 6-PHOSPHATE PHOSPHATASE"/>
    <property type="match status" value="1"/>
</dbReference>
<gene>
    <name evidence="5" type="ORF">METZ01_LOCUS386745</name>
</gene>
<dbReference type="EMBL" id="UINC01144407">
    <property type="protein sequence ID" value="SVD33891.1"/>
    <property type="molecule type" value="Genomic_DNA"/>
</dbReference>
<dbReference type="AlphaFoldDB" id="A0A382UJL9"/>
<dbReference type="NCBIfam" id="TIGR00685">
    <property type="entry name" value="T6PP"/>
    <property type="match status" value="1"/>
</dbReference>
<feature type="non-terminal residue" evidence="5">
    <location>
        <position position="196"/>
    </location>
</feature>
<dbReference type="GO" id="GO:0004805">
    <property type="term" value="F:trehalose-phosphatase activity"/>
    <property type="evidence" value="ECO:0007669"/>
    <property type="project" value="UniProtKB-EC"/>
</dbReference>
<evidence type="ECO:0000256" key="2">
    <source>
        <dbReference type="ARBA" id="ARBA00008770"/>
    </source>
</evidence>
<dbReference type="UniPathway" id="UPA00299"/>
<dbReference type="Gene3D" id="3.40.50.1000">
    <property type="entry name" value="HAD superfamily/HAD-like"/>
    <property type="match status" value="1"/>
</dbReference>
<dbReference type="InterPro" id="IPR006379">
    <property type="entry name" value="HAD-SF_hydro_IIB"/>
</dbReference>
<reference evidence="5" key="1">
    <citation type="submission" date="2018-05" db="EMBL/GenBank/DDBJ databases">
        <authorList>
            <person name="Lanie J.A."/>
            <person name="Ng W.-L."/>
            <person name="Kazmierczak K.M."/>
            <person name="Andrzejewski T.M."/>
            <person name="Davidsen T.M."/>
            <person name="Wayne K.J."/>
            <person name="Tettelin H."/>
            <person name="Glass J.I."/>
            <person name="Rusch D."/>
            <person name="Podicherti R."/>
            <person name="Tsui H.-C.T."/>
            <person name="Winkler M.E."/>
        </authorList>
    </citation>
    <scope>NUCLEOTIDE SEQUENCE</scope>
</reference>
<proteinExistence type="inferred from homology"/>
<evidence type="ECO:0000256" key="1">
    <source>
        <dbReference type="ARBA" id="ARBA00005199"/>
    </source>
</evidence>
<evidence type="ECO:0000313" key="5">
    <source>
        <dbReference type="EMBL" id="SVD33891.1"/>
    </source>
</evidence>
<dbReference type="Gene3D" id="3.30.70.1020">
    <property type="entry name" value="Trehalose-6-phosphate phosphatase related protein, domain 2"/>
    <property type="match status" value="1"/>
</dbReference>
<dbReference type="InterPro" id="IPR023214">
    <property type="entry name" value="HAD_sf"/>
</dbReference>
<comment type="similarity">
    <text evidence="2">Belongs to the trehalose phosphatase family.</text>
</comment>
<evidence type="ECO:0000256" key="3">
    <source>
        <dbReference type="ARBA" id="ARBA00013086"/>
    </source>
</evidence>
<comment type="pathway">
    <text evidence="1">Glycan biosynthesis; trehalose biosynthesis.</text>
</comment>